<dbReference type="EC" id="3.5.4.10" evidence="10"/>
<evidence type="ECO:0000256" key="3">
    <source>
        <dbReference type="ARBA" id="ARBA00007667"/>
    </source>
</evidence>
<dbReference type="GO" id="GO:0003937">
    <property type="term" value="F:IMP cyclohydrolase activity"/>
    <property type="evidence" value="ECO:0007669"/>
    <property type="project" value="UniProtKB-UniRule"/>
</dbReference>
<dbReference type="SUPFAM" id="SSF53927">
    <property type="entry name" value="Cytidine deaminase-like"/>
    <property type="match status" value="1"/>
</dbReference>
<dbReference type="InterPro" id="IPR002695">
    <property type="entry name" value="PurH-like"/>
</dbReference>
<evidence type="ECO:0000256" key="9">
    <source>
        <dbReference type="ARBA" id="ARBA00050687"/>
    </source>
</evidence>
<evidence type="ECO:0000256" key="5">
    <source>
        <dbReference type="ARBA" id="ARBA00022755"/>
    </source>
</evidence>
<keyword evidence="5 10" id="KW-0658">Purine biosynthesis</keyword>
<dbReference type="Gene3D" id="3.40.50.1380">
    <property type="entry name" value="Methylglyoxal synthase-like domain"/>
    <property type="match status" value="1"/>
</dbReference>
<evidence type="ECO:0000256" key="10">
    <source>
        <dbReference type="HAMAP-Rule" id="MF_00139"/>
    </source>
</evidence>
<sequence>MKKVESALISVFYKDNLAPIVKLLQENGVTIYSTGGTQSFIEELGAEVTAVEDLTSYPSILGGRVKTLHPKIFGGILNRGDNEQDQAQIAEYGIPNIDLVIVDLYPFEETVASGAEHQAIVEKVDIGGISLIRAAAKNYKDTLIVSSREQYDEVASILKEKNGSTDLKDRMRFAAKAFDISSHYDSKIFDYFNSVVAEEEEEIPAFKVSERSSKPMRYGENPHQNGKFYGDLSEMFDQLHGKDVSYNNLVDVDAAVNLIDEFPAAEGAAFAILKHTNACGVALGSDIKDAYVKALACDPVSAFGGVLIANQPITLGAAEEIHKLFCEVVIAPGFDADALEVLKGKKNRILLNRKELSTGTVQYKSLLNGVLVQDKDLKTETAEDLKVATEKAPSDSQINALLFANKICKHTKSNAIVLAKDGQLFASGVGQTSRVDALNQAIAKAKSFGFDLSEAVMASDAFFPFPDCVELAQKEGIEAVIQPGGSIKDQESVDFCNLNGVAMVMTGVRHFKH</sequence>
<dbReference type="SMART" id="SM00851">
    <property type="entry name" value="MGS"/>
    <property type="match status" value="1"/>
</dbReference>
<dbReference type="FunFam" id="3.40.140.20:FF:000001">
    <property type="entry name" value="Bifunctional purine biosynthesis protein PurH"/>
    <property type="match status" value="1"/>
</dbReference>
<evidence type="ECO:0000313" key="13">
    <source>
        <dbReference type="Proteomes" id="UP000678679"/>
    </source>
</evidence>
<dbReference type="SMART" id="SM00798">
    <property type="entry name" value="AICARFT_IMPCHas"/>
    <property type="match status" value="1"/>
</dbReference>
<dbReference type="FunFam" id="3.40.140.20:FF:000005">
    <property type="entry name" value="Bifunctional purine biosynthesis protein PurH"/>
    <property type="match status" value="1"/>
</dbReference>
<evidence type="ECO:0000256" key="7">
    <source>
        <dbReference type="ARBA" id="ARBA00023268"/>
    </source>
</evidence>
<dbReference type="FunFam" id="3.40.50.1380:FF:000001">
    <property type="entry name" value="Bifunctional purine biosynthesis protein PurH"/>
    <property type="match status" value="1"/>
</dbReference>
<evidence type="ECO:0000259" key="11">
    <source>
        <dbReference type="PROSITE" id="PS51855"/>
    </source>
</evidence>
<dbReference type="InterPro" id="IPR016193">
    <property type="entry name" value="Cytidine_deaminase-like"/>
</dbReference>
<dbReference type="InterPro" id="IPR036914">
    <property type="entry name" value="MGS-like_dom_sf"/>
</dbReference>
<comment type="pathway">
    <text evidence="1 10">Purine metabolism; IMP biosynthesis via de novo pathway; IMP from 5-formamido-1-(5-phospho-D-ribosyl)imidazole-4-carboxamide: step 1/1.</text>
</comment>
<protein>
    <recommendedName>
        <fullName evidence="10">Bifunctional purine biosynthesis protein PurH</fullName>
    </recommendedName>
    <domain>
        <recommendedName>
            <fullName evidence="10">Phosphoribosylaminoimidazolecarboxamide formyltransferase</fullName>
            <ecNumber evidence="10">2.1.2.3</ecNumber>
        </recommendedName>
        <alternativeName>
            <fullName evidence="10">AICAR transformylase</fullName>
        </alternativeName>
    </domain>
    <domain>
        <recommendedName>
            <fullName evidence="10">IMP cyclohydrolase</fullName>
            <ecNumber evidence="10">3.5.4.10</ecNumber>
        </recommendedName>
        <alternativeName>
            <fullName evidence="10">ATIC</fullName>
        </alternativeName>
        <alternativeName>
            <fullName evidence="10">IMP synthase</fullName>
        </alternativeName>
        <alternativeName>
            <fullName evidence="10">Inosinicase</fullName>
        </alternativeName>
    </domain>
</protein>
<evidence type="ECO:0000256" key="8">
    <source>
        <dbReference type="ARBA" id="ARBA00050488"/>
    </source>
</evidence>
<dbReference type="GO" id="GO:0006189">
    <property type="term" value="P:'de novo' IMP biosynthetic process"/>
    <property type="evidence" value="ECO:0007669"/>
    <property type="project" value="UniProtKB-UniRule"/>
</dbReference>
<comment type="catalytic activity">
    <reaction evidence="9 10">
        <text>IMP + H2O = 5-formamido-1-(5-phospho-D-ribosyl)imidazole-4-carboxamide</text>
        <dbReference type="Rhea" id="RHEA:18445"/>
        <dbReference type="ChEBI" id="CHEBI:15377"/>
        <dbReference type="ChEBI" id="CHEBI:58053"/>
        <dbReference type="ChEBI" id="CHEBI:58467"/>
        <dbReference type="EC" id="3.5.4.10"/>
    </reaction>
</comment>
<reference evidence="12 13" key="1">
    <citation type="submission" date="2021-05" db="EMBL/GenBank/DDBJ databases">
        <title>Comparative genomic studies on the polysaccharide-degrading batcterial strains of the Flammeovirga genus.</title>
        <authorList>
            <person name="Zewei F."/>
            <person name="Zheng Z."/>
            <person name="Yu L."/>
            <person name="Ruyue G."/>
            <person name="Yanhong M."/>
            <person name="Yuanyuan C."/>
            <person name="Jingyan G."/>
            <person name="Wenjun H."/>
        </authorList>
    </citation>
    <scope>NUCLEOTIDE SEQUENCE [LARGE SCALE GENOMIC DNA]</scope>
    <source>
        <strain evidence="12 13">NBRC:100898</strain>
    </source>
</reference>
<evidence type="ECO:0000256" key="2">
    <source>
        <dbReference type="ARBA" id="ARBA00004954"/>
    </source>
</evidence>
<dbReference type="CDD" id="cd01421">
    <property type="entry name" value="IMPCH"/>
    <property type="match status" value="1"/>
</dbReference>
<dbReference type="InterPro" id="IPR011607">
    <property type="entry name" value="MGS-like_dom"/>
</dbReference>
<dbReference type="HAMAP" id="MF_00139">
    <property type="entry name" value="PurH"/>
    <property type="match status" value="1"/>
</dbReference>
<evidence type="ECO:0000313" key="12">
    <source>
        <dbReference type="EMBL" id="QWG02094.1"/>
    </source>
</evidence>
<keyword evidence="13" id="KW-1185">Reference proteome</keyword>
<comment type="similarity">
    <text evidence="3 10">Belongs to the PurH family.</text>
</comment>
<organism evidence="12 13">
    <name type="scientific">Flammeovirga yaeyamensis</name>
    <dbReference type="NCBI Taxonomy" id="367791"/>
    <lineage>
        <taxon>Bacteria</taxon>
        <taxon>Pseudomonadati</taxon>
        <taxon>Bacteroidota</taxon>
        <taxon>Cytophagia</taxon>
        <taxon>Cytophagales</taxon>
        <taxon>Flammeovirgaceae</taxon>
        <taxon>Flammeovirga</taxon>
    </lineage>
</organism>
<dbReference type="Proteomes" id="UP000678679">
    <property type="component" value="Chromosome 1"/>
</dbReference>
<dbReference type="EMBL" id="CP076132">
    <property type="protein sequence ID" value="QWG02094.1"/>
    <property type="molecule type" value="Genomic_DNA"/>
</dbReference>
<dbReference type="AlphaFoldDB" id="A0AAX1N3H0"/>
<evidence type="ECO:0000256" key="4">
    <source>
        <dbReference type="ARBA" id="ARBA00022679"/>
    </source>
</evidence>
<comment type="pathway">
    <text evidence="2 10">Purine metabolism; IMP biosynthesis via de novo pathway; 5-formamido-1-(5-phospho-D-ribosyl)imidazole-4-carboxamide from 5-amino-1-(5-phospho-D-ribosyl)imidazole-4-carboxamide (10-formyl THF route): step 1/1.</text>
</comment>
<name>A0AAX1N3H0_9BACT</name>
<evidence type="ECO:0000256" key="1">
    <source>
        <dbReference type="ARBA" id="ARBA00004844"/>
    </source>
</evidence>
<dbReference type="GO" id="GO:0005829">
    <property type="term" value="C:cytosol"/>
    <property type="evidence" value="ECO:0007669"/>
    <property type="project" value="TreeGrafter"/>
</dbReference>
<keyword evidence="4 10" id="KW-0808">Transferase</keyword>
<dbReference type="Pfam" id="PF01808">
    <property type="entry name" value="AICARFT_IMPCHas"/>
    <property type="match status" value="1"/>
</dbReference>
<dbReference type="PROSITE" id="PS51855">
    <property type="entry name" value="MGS"/>
    <property type="match status" value="1"/>
</dbReference>
<dbReference type="GO" id="GO:0004643">
    <property type="term" value="F:phosphoribosylaminoimidazolecarboxamide formyltransferase activity"/>
    <property type="evidence" value="ECO:0007669"/>
    <property type="project" value="UniProtKB-UniRule"/>
</dbReference>
<dbReference type="KEGG" id="fya:KMW28_00475"/>
<dbReference type="NCBIfam" id="NF002049">
    <property type="entry name" value="PRK00881.1"/>
    <property type="match status" value="1"/>
</dbReference>
<dbReference type="Pfam" id="PF02142">
    <property type="entry name" value="MGS"/>
    <property type="match status" value="1"/>
</dbReference>
<dbReference type="SUPFAM" id="SSF52335">
    <property type="entry name" value="Methylglyoxal synthase-like"/>
    <property type="match status" value="1"/>
</dbReference>
<proteinExistence type="inferred from homology"/>
<dbReference type="PANTHER" id="PTHR11692">
    <property type="entry name" value="BIFUNCTIONAL PURINE BIOSYNTHESIS PROTEIN PURH"/>
    <property type="match status" value="1"/>
</dbReference>
<dbReference type="EC" id="2.1.2.3" evidence="10"/>
<gene>
    <name evidence="10 12" type="primary">purH</name>
    <name evidence="12" type="ORF">KMW28_00475</name>
</gene>
<dbReference type="PANTHER" id="PTHR11692:SF0">
    <property type="entry name" value="BIFUNCTIONAL PURINE BIOSYNTHESIS PROTEIN ATIC"/>
    <property type="match status" value="1"/>
</dbReference>
<evidence type="ECO:0000256" key="6">
    <source>
        <dbReference type="ARBA" id="ARBA00022801"/>
    </source>
</evidence>
<feature type="domain" description="MGS-like" evidence="11">
    <location>
        <begin position="1"/>
        <end position="146"/>
    </location>
</feature>
<dbReference type="NCBIfam" id="TIGR00355">
    <property type="entry name" value="purH"/>
    <property type="match status" value="1"/>
</dbReference>
<dbReference type="InterPro" id="IPR024051">
    <property type="entry name" value="AICAR_Tfase_dup_dom_sf"/>
</dbReference>
<keyword evidence="7 10" id="KW-0511">Multifunctional enzyme</keyword>
<comment type="domain">
    <text evidence="10">The IMP cyclohydrolase activity resides in the N-terminal region.</text>
</comment>
<keyword evidence="6 10" id="KW-0378">Hydrolase</keyword>
<dbReference type="RefSeq" id="WP_169665837.1">
    <property type="nucleotide sequence ID" value="NZ_CP076132.1"/>
</dbReference>
<comment type="catalytic activity">
    <reaction evidence="8 10">
        <text>(6R)-10-formyltetrahydrofolate + 5-amino-1-(5-phospho-beta-D-ribosyl)imidazole-4-carboxamide = 5-formamido-1-(5-phospho-D-ribosyl)imidazole-4-carboxamide + (6S)-5,6,7,8-tetrahydrofolate</text>
        <dbReference type="Rhea" id="RHEA:22192"/>
        <dbReference type="ChEBI" id="CHEBI:57453"/>
        <dbReference type="ChEBI" id="CHEBI:58467"/>
        <dbReference type="ChEBI" id="CHEBI:58475"/>
        <dbReference type="ChEBI" id="CHEBI:195366"/>
        <dbReference type="EC" id="2.1.2.3"/>
    </reaction>
</comment>
<dbReference type="PIRSF" id="PIRSF000414">
    <property type="entry name" value="AICARFT_IMPCHas"/>
    <property type="match status" value="1"/>
</dbReference>
<dbReference type="Gene3D" id="3.40.140.20">
    <property type="match status" value="2"/>
</dbReference>
<accession>A0AAX1N3H0</accession>